<dbReference type="PANTHER" id="PTHR11505">
    <property type="entry name" value="L1 TRANSPOSABLE ELEMENT-RELATED"/>
    <property type="match status" value="1"/>
</dbReference>
<evidence type="ECO:0000313" key="2">
    <source>
        <dbReference type="Ensembl" id="ENSLLEP00000003693.1"/>
    </source>
</evidence>
<sequence length="274" mass="31525">MPTKTDLADMLADLHNSVRRDVDGVREEVVALADRVSSLEQAAAQPAGTEREAIPAYSGLRRLVDDLDNRGRRCNLRIRGLYEMDPPEQLEDVLRRFFNKLLGREAHATLNFQRAHRALRPRPLEGEPPRDVVCCLTSYKLKDQIMHSARSSRSWDFEGQNLELFHDLTPFTLAARRYLRPVTQALRQRNIPYRWGFPFALTVRIDGASHAITCPGDVAPFLAALNMQPIDVPDWERGEPWRTGGLPRPQRPPRHRRAREERDREEPDRRGADD</sequence>
<dbReference type="OrthoDB" id="8862550at2759"/>
<reference evidence="2" key="2">
    <citation type="submission" date="2025-09" db="UniProtKB">
        <authorList>
            <consortium name="Ensembl"/>
        </authorList>
    </citation>
    <scope>IDENTIFICATION</scope>
</reference>
<proteinExistence type="predicted"/>
<evidence type="ECO:0000313" key="3">
    <source>
        <dbReference type="Proteomes" id="UP000694569"/>
    </source>
</evidence>
<evidence type="ECO:0000256" key="1">
    <source>
        <dbReference type="SAM" id="MobiDB-lite"/>
    </source>
</evidence>
<dbReference type="GeneTree" id="ENSGT01010000228640"/>
<dbReference type="AlphaFoldDB" id="A0A8C5LQL7"/>
<feature type="compositionally biased region" description="Basic and acidic residues" evidence="1">
    <location>
        <begin position="258"/>
        <end position="274"/>
    </location>
</feature>
<dbReference type="Ensembl" id="ENSLLET00000003868.1">
    <property type="protein sequence ID" value="ENSLLEP00000003693.1"/>
    <property type="gene ID" value="ENSLLEG00000002387.1"/>
</dbReference>
<name>A0A8C5LQL7_9ANUR</name>
<organism evidence="2 3">
    <name type="scientific">Leptobrachium leishanense</name>
    <name type="common">Leishan spiny toad</name>
    <dbReference type="NCBI Taxonomy" id="445787"/>
    <lineage>
        <taxon>Eukaryota</taxon>
        <taxon>Metazoa</taxon>
        <taxon>Chordata</taxon>
        <taxon>Craniata</taxon>
        <taxon>Vertebrata</taxon>
        <taxon>Euteleostomi</taxon>
        <taxon>Amphibia</taxon>
        <taxon>Batrachia</taxon>
        <taxon>Anura</taxon>
        <taxon>Pelobatoidea</taxon>
        <taxon>Megophryidae</taxon>
        <taxon>Leptobrachium</taxon>
    </lineage>
</organism>
<accession>A0A8C5LQL7</accession>
<keyword evidence="3" id="KW-1185">Reference proteome</keyword>
<dbReference type="InterPro" id="IPR004244">
    <property type="entry name" value="Transposase_22"/>
</dbReference>
<reference evidence="2" key="1">
    <citation type="submission" date="2025-08" db="UniProtKB">
        <authorList>
            <consortium name="Ensembl"/>
        </authorList>
    </citation>
    <scope>IDENTIFICATION</scope>
</reference>
<feature type="region of interest" description="Disordered" evidence="1">
    <location>
        <begin position="234"/>
        <end position="274"/>
    </location>
</feature>
<protein>
    <submittedName>
        <fullName evidence="2">Uncharacterized protein</fullName>
    </submittedName>
</protein>
<dbReference type="Gene3D" id="3.30.70.1820">
    <property type="entry name" value="L1 transposable element, RRM domain"/>
    <property type="match status" value="1"/>
</dbReference>
<dbReference type="Proteomes" id="UP000694569">
    <property type="component" value="Unplaced"/>
</dbReference>